<dbReference type="Gene3D" id="2.40.170.20">
    <property type="entry name" value="TonB-dependent receptor, beta-barrel domain"/>
    <property type="match status" value="1"/>
</dbReference>
<comment type="caution">
    <text evidence="1">The sequence shown here is derived from an EMBL/GenBank/DDBJ whole genome shotgun (WGS) entry which is preliminary data.</text>
</comment>
<dbReference type="Proteomes" id="UP001548189">
    <property type="component" value="Unassembled WGS sequence"/>
</dbReference>
<evidence type="ECO:0000313" key="2">
    <source>
        <dbReference type="Proteomes" id="UP001548189"/>
    </source>
</evidence>
<dbReference type="EMBL" id="JBEVCJ010000011">
    <property type="protein sequence ID" value="MET1255613.1"/>
    <property type="molecule type" value="Genomic_DNA"/>
</dbReference>
<dbReference type="Pfam" id="PF07715">
    <property type="entry name" value="Plug"/>
    <property type="match status" value="1"/>
</dbReference>
<dbReference type="SUPFAM" id="SSF56935">
    <property type="entry name" value="Porins"/>
    <property type="match status" value="1"/>
</dbReference>
<protein>
    <submittedName>
        <fullName evidence="1">TonB-dependent receptor</fullName>
    </submittedName>
</protein>
<keyword evidence="1" id="KW-0675">Receptor</keyword>
<gene>
    <name evidence="1" type="ORF">ABVT43_10790</name>
</gene>
<dbReference type="InterPro" id="IPR037066">
    <property type="entry name" value="Plug_dom_sf"/>
</dbReference>
<dbReference type="PANTHER" id="PTHR47234">
    <property type="match status" value="1"/>
</dbReference>
<reference evidence="1 2" key="1">
    <citation type="submission" date="2024-06" db="EMBL/GenBank/DDBJ databases">
        <authorList>
            <person name="Li F."/>
        </authorList>
    </citation>
    <scope>NUCLEOTIDE SEQUENCE [LARGE SCALE GENOMIC DNA]</scope>
    <source>
        <strain evidence="1 2">GXAS 311</strain>
    </source>
</reference>
<dbReference type="InterPro" id="IPR012910">
    <property type="entry name" value="Plug_dom"/>
</dbReference>
<dbReference type="InterPro" id="IPR039426">
    <property type="entry name" value="TonB-dep_rcpt-like"/>
</dbReference>
<dbReference type="Pfam" id="PF00593">
    <property type="entry name" value="TonB_dep_Rec_b-barrel"/>
    <property type="match status" value="1"/>
</dbReference>
<organism evidence="1 2">
    <name type="scientific">Aliikangiella maris</name>
    <dbReference type="NCBI Taxonomy" id="3162458"/>
    <lineage>
        <taxon>Bacteria</taxon>
        <taxon>Pseudomonadati</taxon>
        <taxon>Pseudomonadota</taxon>
        <taxon>Gammaproteobacteria</taxon>
        <taxon>Oceanospirillales</taxon>
        <taxon>Pleioneaceae</taxon>
        <taxon>Aliikangiella</taxon>
    </lineage>
</organism>
<dbReference type="InterPro" id="IPR000531">
    <property type="entry name" value="Beta-barrel_TonB"/>
</dbReference>
<keyword evidence="2" id="KW-1185">Reference proteome</keyword>
<sequence length="1044" mass="114284">MKKHSKFLFTLSALSLAMSQAAFAAENSDTEDSAEDEQRVTITGSRLQKAEFDQAAPVQVLNISDAVKSGINSVADLLQRTSMAGGQQLDGTYNSNAGNSNASEAPPVGGVGSSNIGLRGLGPERTLILVNGRRLGASGVRGAPSQPDLNLLPLNMVERIEIITEGASSVYGADAVAGVVNVIMKRGYDGAEIAANVTSTKDGGGGVKQISFVTGHESEKSNFVFSMSYYDREKVTVGQRAEECIKMRVRDEDGNIYDPCRNRFFNNVVLNFSDNPHDIFSFYTPGSTDIGVTDFSSGFGLPVPPYDEVLIEGSMRNRFVYNPDYHDQWDRYNADLVQPVKRFTVAANGTYALDLFGGNEEMFYEAYYFHRHLTNQAASEQQIPTVAGMIPHEDADGNLVRNPDGSLDLVDNPLNPFTADAMPIVTIDDLSQRRKVELDHVRFVVGLRGDLPFASENNWNYEMFASYDRGMGHQSQPVLHEEHLFLSQETLRLDVDGNPVCGINGQTADFGGILSLMQCVPVNWFAPSIFNVGQRNGGTFATQAERDYLVATRTNRTVVEQAMFNAYMTGDLFDFSSGGTAVSAFGIEYRKDDIWSAVDYLGATGGNAAENPLTEGPTFGSRDVSSAYAEISLPIITNSDWADLLEFEAAVRYTDESNFGSELTERARITYKPVDWVMVSASFGSSFRAPNLREQFLADQFQGVSGASDPCAVPGDASAGGVYNEALDNRPQIVKDNCTASGADFTSLGLNGILNIPVEVGGNSELQAETSDNFNYSIKLTPDWDGDFKLNFAVTFFDIEVKDTVRIPDAAQIMTRCYNDAPNLTSPFCDRVTRNNPGRLPSLNFITVVDSSYLNLGLETSKGFDINIDYAKDFEDVLGLPVSLNWTNQYTQMTDREVTLLGVKEDLLEDFGNPKHRLVSNLQLTSGDWSVLLTGRYLSATHANDTISTTIRCDEFVESAELVLSDGSRPRVQPICEAGSAFYLDASVTWTQEDLRLSFGVNNLLDKQPPLINMGAGSNRANRVTSSGYDQFGQTYFLNASYHF</sequence>
<accession>A0ABV2BUK0</accession>
<dbReference type="InterPro" id="IPR036942">
    <property type="entry name" value="Beta-barrel_TonB_sf"/>
</dbReference>
<dbReference type="PROSITE" id="PS52016">
    <property type="entry name" value="TONB_DEPENDENT_REC_3"/>
    <property type="match status" value="1"/>
</dbReference>
<dbReference type="PANTHER" id="PTHR47234:SF2">
    <property type="entry name" value="TONB-DEPENDENT RECEPTOR"/>
    <property type="match status" value="1"/>
</dbReference>
<evidence type="ECO:0000313" key="1">
    <source>
        <dbReference type="EMBL" id="MET1255613.1"/>
    </source>
</evidence>
<dbReference type="Gene3D" id="2.170.130.10">
    <property type="entry name" value="TonB-dependent receptor, plug domain"/>
    <property type="match status" value="1"/>
</dbReference>
<name>A0ABV2BUK0_9GAMM</name>
<proteinExistence type="predicted"/>